<dbReference type="GO" id="GO:0016757">
    <property type="term" value="F:glycosyltransferase activity"/>
    <property type="evidence" value="ECO:0007669"/>
    <property type="project" value="UniProtKB-KW"/>
</dbReference>
<dbReference type="EMBL" id="JACJJG010000003">
    <property type="protein sequence ID" value="MBM6672552.1"/>
    <property type="molecule type" value="Genomic_DNA"/>
</dbReference>
<dbReference type="Proteomes" id="UP000706891">
    <property type="component" value="Unassembled WGS sequence"/>
</dbReference>
<dbReference type="InterPro" id="IPR050256">
    <property type="entry name" value="Glycosyltransferase_2"/>
</dbReference>
<evidence type="ECO:0000256" key="6">
    <source>
        <dbReference type="ARBA" id="ARBA00023136"/>
    </source>
</evidence>
<dbReference type="PANTHER" id="PTHR48090:SF1">
    <property type="entry name" value="PROPHAGE BACTOPRENOL GLUCOSYL TRANSFERASE HOMOLOG"/>
    <property type="match status" value="1"/>
</dbReference>
<sequence>MKLAIIVPCYNEEAVLPETTKRLCGILDDMTASGSIDDGIILYVDDGSRDSTWSLIEQFSGADNKVAGLKLSHNRGHQHALWAGLEWAAEHADAAVSIDADLQDDETVIPKMVGLYNAGVDIVYGVRKERDTDTYFKRTTALMFYKLMNVLGGHVVYNHADYRLMSRRTLQALVSFPERNLFLRGMVASLGFPSAFVYYDRKARFAGTSKYPLTKMFSFAVDGITSFSTRPLRFITYLGLVFILIALGVIIYALVEYFNGTTIQGWTSLLVSVWFIGGVVLLACGIIGEYVGKIYIESKGRPRYFIEKETGTNRATDARS</sequence>
<reference evidence="9" key="1">
    <citation type="submission" date="2020-08" db="EMBL/GenBank/DDBJ databases">
        <authorList>
            <person name="Cejkova D."/>
            <person name="Kubasova T."/>
            <person name="Jahodarova E."/>
            <person name="Rychlik I."/>
        </authorList>
    </citation>
    <scope>NUCLEOTIDE SEQUENCE</scope>
    <source>
        <strain evidence="9">An824</strain>
    </source>
</reference>
<keyword evidence="2" id="KW-0328">Glycosyltransferase</keyword>
<dbReference type="InterPro" id="IPR001173">
    <property type="entry name" value="Glyco_trans_2-like"/>
</dbReference>
<organism evidence="9 10">
    <name type="scientific">Marseilla massiliensis</name>
    <dbReference type="NCBI Taxonomy" id="1841864"/>
    <lineage>
        <taxon>Bacteria</taxon>
        <taxon>Pseudomonadati</taxon>
        <taxon>Bacteroidota</taxon>
        <taxon>Bacteroidia</taxon>
        <taxon>Bacteroidales</taxon>
        <taxon>Prevotellaceae</taxon>
        <taxon>Marseilla</taxon>
    </lineage>
</organism>
<keyword evidence="6 7" id="KW-0472">Membrane</keyword>
<evidence type="ECO:0000313" key="9">
    <source>
        <dbReference type="EMBL" id="MBM6672552.1"/>
    </source>
</evidence>
<dbReference type="AlphaFoldDB" id="A0A939B6I1"/>
<dbReference type="Pfam" id="PF00535">
    <property type="entry name" value="Glycos_transf_2"/>
    <property type="match status" value="1"/>
</dbReference>
<feature type="domain" description="Glycosyltransferase 2-like" evidence="8">
    <location>
        <begin position="5"/>
        <end position="171"/>
    </location>
</feature>
<name>A0A939B6I1_9BACT</name>
<dbReference type="CDD" id="cd04187">
    <property type="entry name" value="DPM1_like_bac"/>
    <property type="match status" value="1"/>
</dbReference>
<dbReference type="SUPFAM" id="SSF53448">
    <property type="entry name" value="Nucleotide-diphospho-sugar transferases"/>
    <property type="match status" value="1"/>
</dbReference>
<keyword evidence="10" id="KW-1185">Reference proteome</keyword>
<accession>A0A939B6I1</accession>
<evidence type="ECO:0000256" key="2">
    <source>
        <dbReference type="ARBA" id="ARBA00022676"/>
    </source>
</evidence>
<gene>
    <name evidence="9" type="ORF">H6A34_01425</name>
</gene>
<reference evidence="9" key="2">
    <citation type="journal article" date="2021" name="Sci. Rep.">
        <title>The distribution of antibiotic resistance genes in chicken gut microbiota commensals.</title>
        <authorList>
            <person name="Juricova H."/>
            <person name="Matiasovicova J."/>
            <person name="Kubasova T."/>
            <person name="Cejkova D."/>
            <person name="Rychlik I."/>
        </authorList>
    </citation>
    <scope>NUCLEOTIDE SEQUENCE</scope>
    <source>
        <strain evidence="9">An824</strain>
    </source>
</reference>
<feature type="transmembrane region" description="Helical" evidence="7">
    <location>
        <begin position="181"/>
        <end position="199"/>
    </location>
</feature>
<evidence type="ECO:0000313" key="10">
    <source>
        <dbReference type="Proteomes" id="UP000706891"/>
    </source>
</evidence>
<comment type="subcellular location">
    <subcellularLocation>
        <location evidence="1">Membrane</location>
        <topology evidence="1">Multi-pass membrane protein</topology>
    </subcellularLocation>
</comment>
<keyword evidence="3" id="KW-0808">Transferase</keyword>
<protein>
    <submittedName>
        <fullName evidence="9">Glycosyltransferase family 2 protein</fullName>
    </submittedName>
</protein>
<keyword evidence="5 7" id="KW-1133">Transmembrane helix</keyword>
<evidence type="ECO:0000256" key="5">
    <source>
        <dbReference type="ARBA" id="ARBA00022989"/>
    </source>
</evidence>
<feature type="transmembrane region" description="Helical" evidence="7">
    <location>
        <begin position="234"/>
        <end position="255"/>
    </location>
</feature>
<dbReference type="PANTHER" id="PTHR48090">
    <property type="entry name" value="UNDECAPRENYL-PHOSPHATE 4-DEOXY-4-FORMAMIDO-L-ARABINOSE TRANSFERASE-RELATED"/>
    <property type="match status" value="1"/>
</dbReference>
<evidence type="ECO:0000259" key="8">
    <source>
        <dbReference type="Pfam" id="PF00535"/>
    </source>
</evidence>
<evidence type="ECO:0000256" key="4">
    <source>
        <dbReference type="ARBA" id="ARBA00022692"/>
    </source>
</evidence>
<keyword evidence="4 7" id="KW-0812">Transmembrane</keyword>
<proteinExistence type="predicted"/>
<evidence type="ECO:0000256" key="7">
    <source>
        <dbReference type="SAM" id="Phobius"/>
    </source>
</evidence>
<dbReference type="InterPro" id="IPR029044">
    <property type="entry name" value="Nucleotide-diphossugar_trans"/>
</dbReference>
<dbReference type="GO" id="GO:0005886">
    <property type="term" value="C:plasma membrane"/>
    <property type="evidence" value="ECO:0007669"/>
    <property type="project" value="TreeGrafter"/>
</dbReference>
<feature type="transmembrane region" description="Helical" evidence="7">
    <location>
        <begin position="267"/>
        <end position="291"/>
    </location>
</feature>
<dbReference type="RefSeq" id="WP_205103006.1">
    <property type="nucleotide sequence ID" value="NZ_JACJJG010000003.1"/>
</dbReference>
<dbReference type="Gene3D" id="3.90.550.10">
    <property type="entry name" value="Spore Coat Polysaccharide Biosynthesis Protein SpsA, Chain A"/>
    <property type="match status" value="1"/>
</dbReference>
<evidence type="ECO:0000256" key="1">
    <source>
        <dbReference type="ARBA" id="ARBA00004141"/>
    </source>
</evidence>
<comment type="caution">
    <text evidence="9">The sequence shown here is derived from an EMBL/GenBank/DDBJ whole genome shotgun (WGS) entry which is preliminary data.</text>
</comment>
<evidence type="ECO:0000256" key="3">
    <source>
        <dbReference type="ARBA" id="ARBA00022679"/>
    </source>
</evidence>